<dbReference type="AlphaFoldDB" id="A0A1P8W9C1"/>
<proteinExistence type="inferred from homology"/>
<evidence type="ECO:0000313" key="8">
    <source>
        <dbReference type="Proteomes" id="UP000187735"/>
    </source>
</evidence>
<evidence type="ECO:0000256" key="3">
    <source>
        <dbReference type="ARBA" id="ARBA00023082"/>
    </source>
</evidence>
<name>A0A1P8W9C1_9PLAN</name>
<dbReference type="GO" id="GO:0016987">
    <property type="term" value="F:sigma factor activity"/>
    <property type="evidence" value="ECO:0007669"/>
    <property type="project" value="UniProtKB-KW"/>
</dbReference>
<evidence type="ECO:0000259" key="6">
    <source>
        <dbReference type="Pfam" id="PF04542"/>
    </source>
</evidence>
<dbReference type="GO" id="GO:0006352">
    <property type="term" value="P:DNA-templated transcription initiation"/>
    <property type="evidence" value="ECO:0007669"/>
    <property type="project" value="InterPro"/>
</dbReference>
<dbReference type="OrthoDB" id="281047at2"/>
<evidence type="ECO:0000256" key="2">
    <source>
        <dbReference type="ARBA" id="ARBA00023015"/>
    </source>
</evidence>
<dbReference type="SUPFAM" id="SSF88659">
    <property type="entry name" value="Sigma3 and sigma4 domains of RNA polymerase sigma factors"/>
    <property type="match status" value="1"/>
</dbReference>
<dbReference type="InterPro" id="IPR039425">
    <property type="entry name" value="RNA_pol_sigma-70-like"/>
</dbReference>
<organism evidence="7 8">
    <name type="scientific">Fuerstiella marisgermanici</name>
    <dbReference type="NCBI Taxonomy" id="1891926"/>
    <lineage>
        <taxon>Bacteria</taxon>
        <taxon>Pseudomonadati</taxon>
        <taxon>Planctomycetota</taxon>
        <taxon>Planctomycetia</taxon>
        <taxon>Planctomycetales</taxon>
        <taxon>Planctomycetaceae</taxon>
        <taxon>Fuerstiella</taxon>
    </lineage>
</organism>
<keyword evidence="3" id="KW-0731">Sigma factor</keyword>
<sequence length="209" mass="23641">MSRPSQTSSTLLERIRECDQEAWVRFVDLYGPTLYGWCRAARLSDDDAADVIQDTFRAVARYLDGFKRESGQKGALTAWLWKVTQSKIRNHWQRIARSEPGQGGSDAQRRLAELPDPFGDLADDESVTGDGSLIIRAAELIRPEFQESTWNAFWRVAIDEQPTDVVAKQLGISVAAVRQANYRVRRRLRQELQGVVTVSEEHPSLEPGI</sequence>
<dbReference type="Gene3D" id="1.10.1740.10">
    <property type="match status" value="1"/>
</dbReference>
<dbReference type="InterPro" id="IPR014284">
    <property type="entry name" value="RNA_pol_sigma-70_dom"/>
</dbReference>
<comment type="similarity">
    <text evidence="1">Belongs to the sigma-70 factor family. ECF subfamily.</text>
</comment>
<dbReference type="Gene3D" id="1.10.10.10">
    <property type="entry name" value="Winged helix-like DNA-binding domain superfamily/Winged helix DNA-binding domain"/>
    <property type="match status" value="1"/>
</dbReference>
<dbReference type="GO" id="GO:0003677">
    <property type="term" value="F:DNA binding"/>
    <property type="evidence" value="ECO:0007669"/>
    <property type="project" value="UniProtKB-KW"/>
</dbReference>
<dbReference type="PANTHER" id="PTHR43133:SF8">
    <property type="entry name" value="RNA POLYMERASE SIGMA FACTOR HI_1459-RELATED"/>
    <property type="match status" value="1"/>
</dbReference>
<feature type="domain" description="RNA polymerase sigma-70 region 2" evidence="6">
    <location>
        <begin position="27"/>
        <end position="97"/>
    </location>
</feature>
<keyword evidence="2" id="KW-0805">Transcription regulation</keyword>
<evidence type="ECO:0000313" key="7">
    <source>
        <dbReference type="EMBL" id="APZ90639.1"/>
    </source>
</evidence>
<dbReference type="InterPro" id="IPR013325">
    <property type="entry name" value="RNA_pol_sigma_r2"/>
</dbReference>
<reference evidence="7 8" key="1">
    <citation type="journal article" date="2016" name="Front. Microbiol.">
        <title>Fuerstia marisgermanicae gen. nov., sp. nov., an Unusual Member of the Phylum Planctomycetes from the German Wadden Sea.</title>
        <authorList>
            <person name="Kohn T."/>
            <person name="Heuer A."/>
            <person name="Jogler M."/>
            <person name="Vollmers J."/>
            <person name="Boedeker C."/>
            <person name="Bunk B."/>
            <person name="Rast P."/>
            <person name="Borchert D."/>
            <person name="Glockner I."/>
            <person name="Freese H.M."/>
            <person name="Klenk H.P."/>
            <person name="Overmann J."/>
            <person name="Kaster A.K."/>
            <person name="Rohde M."/>
            <person name="Wiegand S."/>
            <person name="Jogler C."/>
        </authorList>
    </citation>
    <scope>NUCLEOTIDE SEQUENCE [LARGE SCALE GENOMIC DNA]</scope>
    <source>
        <strain evidence="7 8">NH11</strain>
    </source>
</reference>
<dbReference type="SUPFAM" id="SSF88946">
    <property type="entry name" value="Sigma2 domain of RNA polymerase sigma factors"/>
    <property type="match status" value="1"/>
</dbReference>
<dbReference type="EMBL" id="CP017641">
    <property type="protein sequence ID" value="APZ90639.1"/>
    <property type="molecule type" value="Genomic_DNA"/>
</dbReference>
<keyword evidence="5" id="KW-0804">Transcription</keyword>
<dbReference type="NCBIfam" id="TIGR02937">
    <property type="entry name" value="sigma70-ECF"/>
    <property type="match status" value="1"/>
</dbReference>
<dbReference type="KEGG" id="fmr:Fuma_00220"/>
<gene>
    <name evidence="7" type="ORF">Fuma_00220</name>
</gene>
<dbReference type="InterPro" id="IPR013324">
    <property type="entry name" value="RNA_pol_sigma_r3/r4-like"/>
</dbReference>
<protein>
    <submittedName>
        <fullName evidence="7">RNA polymerase sigma factor</fullName>
    </submittedName>
</protein>
<dbReference type="PANTHER" id="PTHR43133">
    <property type="entry name" value="RNA POLYMERASE ECF-TYPE SIGMA FACTO"/>
    <property type="match status" value="1"/>
</dbReference>
<evidence type="ECO:0000256" key="1">
    <source>
        <dbReference type="ARBA" id="ARBA00010641"/>
    </source>
</evidence>
<dbReference type="STRING" id="1891926.Fuma_00220"/>
<keyword evidence="8" id="KW-1185">Reference proteome</keyword>
<keyword evidence="4" id="KW-0238">DNA-binding</keyword>
<dbReference type="Pfam" id="PF04542">
    <property type="entry name" value="Sigma70_r2"/>
    <property type="match status" value="1"/>
</dbReference>
<accession>A0A1P8W9C1</accession>
<evidence type="ECO:0000256" key="4">
    <source>
        <dbReference type="ARBA" id="ARBA00023125"/>
    </source>
</evidence>
<dbReference type="RefSeq" id="WP_077022505.1">
    <property type="nucleotide sequence ID" value="NZ_CP017641.1"/>
</dbReference>
<evidence type="ECO:0000256" key="5">
    <source>
        <dbReference type="ARBA" id="ARBA00023163"/>
    </source>
</evidence>
<dbReference type="InterPro" id="IPR036388">
    <property type="entry name" value="WH-like_DNA-bd_sf"/>
</dbReference>
<dbReference type="InterPro" id="IPR007627">
    <property type="entry name" value="RNA_pol_sigma70_r2"/>
</dbReference>
<dbReference type="Proteomes" id="UP000187735">
    <property type="component" value="Chromosome"/>
</dbReference>